<dbReference type="InterPro" id="IPR002104">
    <property type="entry name" value="Integrase_catalytic"/>
</dbReference>
<keyword evidence="3" id="KW-0238">DNA-binding</keyword>
<dbReference type="Gene3D" id="1.10.150.130">
    <property type="match status" value="1"/>
</dbReference>
<evidence type="ECO:0000256" key="1">
    <source>
        <dbReference type="ARBA" id="ARBA00008857"/>
    </source>
</evidence>
<evidence type="ECO:0000256" key="2">
    <source>
        <dbReference type="ARBA" id="ARBA00022908"/>
    </source>
</evidence>
<sequence>MASYVNLGNNKYELRVSKGYDARGKQIRKTKNVTVKTVKALKLELSNFEAYVYSSDYTEIKDMRFIDFVEKWRINYAKRELKGNTIDKYNLFLENWIIPYFERKKISKITTMQLLDYFHEVQKKGVGPSALEGHHRVIRSLFKYATLWGITETDVSLSVKKPTYKVPEKNIYNRREIEVLIDRIKILQKYQQLMIKLALYCGLRRGEVIGLTTKDMNYNKNTINVYRAVIKSASEGIKLDETKNKRKRIVPAPAGLMEEIKELAKEKQKNKDKLGLLWKGTKDLDGKTVILIFSHDDGTPFTPASVTRMFNRFLEKEENNDLTKISFHDLRHSAASFLLEQGINVKVIQNILGHSDIKVTLNTYAHITEDGYSEAAKTFDNFYKSSK</sequence>
<dbReference type="Pfam" id="PF00589">
    <property type="entry name" value="Phage_integrase"/>
    <property type="match status" value="1"/>
</dbReference>
<protein>
    <submittedName>
        <fullName evidence="5">Site-specific integrase</fullName>
    </submittedName>
</protein>
<evidence type="ECO:0000256" key="3">
    <source>
        <dbReference type="ARBA" id="ARBA00023125"/>
    </source>
</evidence>
<dbReference type="InterPro" id="IPR010998">
    <property type="entry name" value="Integrase_recombinase_N"/>
</dbReference>
<dbReference type="PANTHER" id="PTHR30629">
    <property type="entry name" value="PROPHAGE INTEGRASE"/>
    <property type="match status" value="1"/>
</dbReference>
<accession>A0A6Y8ENF1</accession>
<evidence type="ECO:0000313" key="6">
    <source>
        <dbReference type="Proteomes" id="UP000566597"/>
    </source>
</evidence>
<organism evidence="5 6">
    <name type="scientific">Listeria monocytogenes</name>
    <dbReference type="NCBI Taxonomy" id="1639"/>
    <lineage>
        <taxon>Bacteria</taxon>
        <taxon>Bacillati</taxon>
        <taxon>Bacillota</taxon>
        <taxon>Bacilli</taxon>
        <taxon>Bacillales</taxon>
        <taxon>Listeriaceae</taxon>
        <taxon>Listeria</taxon>
    </lineage>
</organism>
<dbReference type="GO" id="GO:0003677">
    <property type="term" value="F:DNA binding"/>
    <property type="evidence" value="ECO:0007669"/>
    <property type="project" value="UniProtKB-UniRule"/>
</dbReference>
<reference evidence="5 6" key="1">
    <citation type="submission" date="2019-04" db="EMBL/GenBank/DDBJ databases">
        <authorList>
            <person name="Ashton P.M."/>
            <person name="Dallman T."/>
            <person name="Nair S."/>
            <person name="De Pinna E."/>
            <person name="Peters T."/>
            <person name="Grant K."/>
        </authorList>
    </citation>
    <scope>NUCLEOTIDE SEQUENCE [LARGE SCALE GENOMIC DNA]</scope>
    <source>
        <strain evidence="5 6">406731</strain>
    </source>
</reference>
<keyword evidence="4" id="KW-0233">DNA recombination</keyword>
<dbReference type="GO" id="GO:0015074">
    <property type="term" value="P:DNA integration"/>
    <property type="evidence" value="ECO:0007669"/>
    <property type="project" value="UniProtKB-KW"/>
</dbReference>
<dbReference type="Gene3D" id="1.10.443.10">
    <property type="entry name" value="Intergrase catalytic core"/>
    <property type="match status" value="1"/>
</dbReference>
<dbReference type="EMBL" id="AABEVT010000021">
    <property type="protein sequence ID" value="EAH0253917.1"/>
    <property type="molecule type" value="Genomic_DNA"/>
</dbReference>
<dbReference type="Proteomes" id="UP000566597">
    <property type="component" value="Unassembled WGS sequence"/>
</dbReference>
<evidence type="ECO:0000256" key="4">
    <source>
        <dbReference type="ARBA" id="ARBA00023172"/>
    </source>
</evidence>
<dbReference type="SUPFAM" id="SSF56349">
    <property type="entry name" value="DNA breaking-rejoining enzymes"/>
    <property type="match status" value="1"/>
</dbReference>
<evidence type="ECO:0000313" key="5">
    <source>
        <dbReference type="EMBL" id="EAH0253917.1"/>
    </source>
</evidence>
<dbReference type="InterPro" id="IPR011010">
    <property type="entry name" value="DNA_brk_join_enz"/>
</dbReference>
<dbReference type="InterPro" id="IPR044068">
    <property type="entry name" value="CB"/>
</dbReference>
<dbReference type="PROSITE" id="PS51898">
    <property type="entry name" value="TYR_RECOMBINASE"/>
    <property type="match status" value="1"/>
</dbReference>
<dbReference type="Pfam" id="PF14659">
    <property type="entry name" value="Phage_int_SAM_3"/>
    <property type="match status" value="1"/>
</dbReference>
<dbReference type="PANTHER" id="PTHR30629:SF2">
    <property type="entry name" value="PROPHAGE INTEGRASE INTS-RELATED"/>
    <property type="match status" value="1"/>
</dbReference>
<keyword evidence="2" id="KW-0229">DNA integration</keyword>
<dbReference type="GO" id="GO:0006310">
    <property type="term" value="P:DNA recombination"/>
    <property type="evidence" value="ECO:0007669"/>
    <property type="project" value="UniProtKB-KW"/>
</dbReference>
<dbReference type="RefSeq" id="WP_096827830.1">
    <property type="nucleotide sequence ID" value="NZ_CP129427.1"/>
</dbReference>
<proteinExistence type="inferred from homology"/>
<dbReference type="InterPro" id="IPR004107">
    <property type="entry name" value="Integrase_SAM-like_N"/>
</dbReference>
<dbReference type="InterPro" id="IPR050808">
    <property type="entry name" value="Phage_Integrase"/>
</dbReference>
<dbReference type="CDD" id="cd01189">
    <property type="entry name" value="INT_ICEBs1_C_like"/>
    <property type="match status" value="1"/>
</dbReference>
<name>A0A6Y8ENF1_LISMN</name>
<comment type="caution">
    <text evidence="5">The sequence shown here is derived from an EMBL/GenBank/DDBJ whole genome shotgun (WGS) entry which is preliminary data.</text>
</comment>
<comment type="similarity">
    <text evidence="1">Belongs to the 'phage' integrase family.</text>
</comment>
<dbReference type="AlphaFoldDB" id="A0A6Y8ENF1"/>
<gene>
    <name evidence="5" type="ORF">D4U23_16175</name>
</gene>
<dbReference type="PROSITE" id="PS51900">
    <property type="entry name" value="CB"/>
    <property type="match status" value="1"/>
</dbReference>
<dbReference type="InterPro" id="IPR013762">
    <property type="entry name" value="Integrase-like_cat_sf"/>
</dbReference>